<organism evidence="2">
    <name type="scientific">Timema genevievae</name>
    <name type="common">Walking stick</name>
    <dbReference type="NCBI Taxonomy" id="629358"/>
    <lineage>
        <taxon>Eukaryota</taxon>
        <taxon>Metazoa</taxon>
        <taxon>Ecdysozoa</taxon>
        <taxon>Arthropoda</taxon>
        <taxon>Hexapoda</taxon>
        <taxon>Insecta</taxon>
        <taxon>Pterygota</taxon>
        <taxon>Neoptera</taxon>
        <taxon>Polyneoptera</taxon>
        <taxon>Phasmatodea</taxon>
        <taxon>Timematodea</taxon>
        <taxon>Timematoidea</taxon>
        <taxon>Timematidae</taxon>
        <taxon>Timema</taxon>
    </lineage>
</organism>
<proteinExistence type="predicted"/>
<feature type="region of interest" description="Disordered" evidence="1">
    <location>
        <begin position="30"/>
        <end position="49"/>
    </location>
</feature>
<protein>
    <submittedName>
        <fullName evidence="2">Uncharacterized protein</fullName>
    </submittedName>
</protein>
<evidence type="ECO:0000313" key="2">
    <source>
        <dbReference type="EMBL" id="CAD7605737.1"/>
    </source>
</evidence>
<evidence type="ECO:0000256" key="1">
    <source>
        <dbReference type="SAM" id="MobiDB-lite"/>
    </source>
</evidence>
<sequence length="125" mass="14435">MWPPEDHASFERSSHFYERREGDAYLRRGPAPAYHVTAPDPLRGRTRDRLYRNGPYSQLIESYVRSWCAGVKKELLATSTKQRCETCLIFEGRLTKHINKKMATLFSNGNHAVPSEMISSVTWFA</sequence>
<gene>
    <name evidence="2" type="ORF">TGEB3V08_LOCUS9608</name>
</gene>
<reference evidence="2" key="1">
    <citation type="submission" date="2020-11" db="EMBL/GenBank/DDBJ databases">
        <authorList>
            <person name="Tran Van P."/>
        </authorList>
    </citation>
    <scope>NUCLEOTIDE SEQUENCE</scope>
</reference>
<accession>A0A7R9K5R7</accession>
<dbReference type="AlphaFoldDB" id="A0A7R9K5R7"/>
<dbReference type="EMBL" id="OE844599">
    <property type="protein sequence ID" value="CAD7605737.1"/>
    <property type="molecule type" value="Genomic_DNA"/>
</dbReference>
<name>A0A7R9K5R7_TIMGE</name>